<dbReference type="AlphaFoldDB" id="C9YBN5"/>
<reference evidence="2" key="1">
    <citation type="journal article" date="2010" name="Nature">
        <title>The dynamic genome of Hydra.</title>
        <authorList>
            <person name="Chapman J.A."/>
            <person name="Kirkness E.F."/>
            <person name="Simakov O."/>
            <person name="Hampson S.E."/>
            <person name="Mitros T."/>
            <person name="Weinmaier T."/>
            <person name="Rattei T."/>
            <person name="Balasubramanian P.G."/>
            <person name="Borman J."/>
            <person name="Busam D."/>
            <person name="Disbennett K."/>
            <person name="Pfannkoch C."/>
            <person name="Sumin N."/>
            <person name="Sutton G."/>
            <person name="Viswanathan L."/>
            <person name="Walenz B."/>
            <person name="Goodstein D.M."/>
            <person name="Hellsten U."/>
            <person name="Kawashima T."/>
            <person name="Prochnik S.E."/>
            <person name="Putnam N.H."/>
            <person name="Shu S."/>
            <person name="Blumberg B."/>
            <person name="Dana C.E."/>
            <person name="Gee L."/>
            <person name="Kibler D.F."/>
            <person name="Law L."/>
            <person name="Lindgens D."/>
            <person name="Martinez D.E."/>
            <person name="Peng J."/>
            <person name="Wigge P.A."/>
            <person name="Bertulat B."/>
            <person name="Guder C."/>
            <person name="Nakamura Y."/>
            <person name="Ozbek S."/>
            <person name="Watanabe H."/>
            <person name="Khalturin K."/>
            <person name="Hemmrich G."/>
            <person name="Franke A."/>
            <person name="Augustin R."/>
            <person name="Fraune S."/>
            <person name="Hayakawa E."/>
            <person name="Hayakawa S."/>
            <person name="Hirose M."/>
            <person name="Hwang J."/>
            <person name="Ikeo K."/>
            <person name="Nishimiya-Fujisawa C."/>
            <person name="Ogura A."/>
            <person name="Takahashi T."/>
            <person name="Steinmetz P.R."/>
            <person name="Zhang X."/>
            <person name="Aufschnaiter R."/>
            <person name="Eder M.K."/>
            <person name="Gorny A.K."/>
            <person name="Salvenmoser W."/>
            <person name="Heimberg A.M."/>
            <person name="Wheeler B.M."/>
            <person name="Peterson K.J."/>
            <person name="Boettger A."/>
            <person name="Tischler P."/>
            <person name="Wolf A."/>
            <person name="Gojobori T."/>
            <person name="Remington K.A."/>
            <person name="Strausberg R.L."/>
            <person name="Venter J."/>
            <person name="Technau U."/>
            <person name="Hobmayer B."/>
            <person name="Bosch T.C."/>
            <person name="Holstein T.W."/>
            <person name="Fujisawa T."/>
            <person name="Bode H.R."/>
            <person name="David C.N."/>
            <person name="Rokhsar D.S."/>
            <person name="Steele R.E."/>
        </authorList>
    </citation>
    <scope>NUCLEOTIDE SEQUENCE</scope>
</reference>
<proteinExistence type="predicted"/>
<evidence type="ECO:0000259" key="1">
    <source>
        <dbReference type="Pfam" id="PF10881"/>
    </source>
</evidence>
<dbReference type="Pfam" id="PF10881">
    <property type="entry name" value="DUF2726"/>
    <property type="match status" value="1"/>
</dbReference>
<dbReference type="InterPro" id="IPR024402">
    <property type="entry name" value="DUF2726"/>
</dbReference>
<sequence>MALVVAAAAVLPKLPKRPKKGNFAKRKALTANEQAMYWRLADCFPMPDQAVLAQVSFGALLRAKGGASRYSFSQKIADFVLMSKGFEVIAVIELDDASHKGREANDADRDAMLIEAGYKVLRYKRVPDRAQLMEDIASFKAPTEMNSTS</sequence>
<gene>
    <name evidence="2" type="ORF">Csp_A15360</name>
</gene>
<protein>
    <recommendedName>
        <fullName evidence="1">DUF2726 domain-containing protein</fullName>
    </recommendedName>
</protein>
<dbReference type="EMBL" id="FN543104">
    <property type="protein sequence ID" value="CBA30079.1"/>
    <property type="molecule type" value="Genomic_DNA"/>
</dbReference>
<evidence type="ECO:0000313" key="2">
    <source>
        <dbReference type="EMBL" id="CBA30079.1"/>
    </source>
</evidence>
<feature type="domain" description="DUF2726" evidence="1">
    <location>
        <begin position="26"/>
        <end position="136"/>
    </location>
</feature>
<organism evidence="2">
    <name type="scientific">Curvibacter symbiont subsp. Hydra magnipapillata</name>
    <dbReference type="NCBI Taxonomy" id="667019"/>
    <lineage>
        <taxon>Bacteria</taxon>
        <taxon>Pseudomonadati</taxon>
        <taxon>Pseudomonadota</taxon>
        <taxon>Betaproteobacteria</taxon>
        <taxon>Burkholderiales</taxon>
        <taxon>Comamonadaceae</taxon>
        <taxon>Curvibacter</taxon>
    </lineage>
</organism>
<name>C9YBN5_CURXX</name>
<accession>C9YBN5</accession>